<dbReference type="Proteomes" id="UP000521872">
    <property type="component" value="Unassembled WGS sequence"/>
</dbReference>
<sequence length="304" mass="33608">MLAKTPVSSNLDFGFVGASSSTSEPEGEEAACGEPSSPATAAVELDNVFNFQIVVFKVQNTIFEVLKAGFNVPGTIFETLFTLPQGASDGADGTSVEGSNRDHPIVLEGVKSSDFRIFLRILYPFMVQSEVSEYDEWISVLHLATMWDFKKIRATAINRLQSDFFPQKGAAEKISVGRKYRVVDWVKDGYKTLCQDPPTFSILTDRPNEPLGLDWETIAKFYMVREKLRKDNTSNQRCGTCNVYWGPSYHPNFACACQYMPVIEEVFKAELSAMNEVDASLAAPAITHKGKAGMKGGKGKGRRI</sequence>
<gene>
    <name evidence="2" type="ORF">D9613_001082</name>
</gene>
<accession>A0A8H4VRM9</accession>
<name>A0A8H4VRM9_9AGAR</name>
<evidence type="ECO:0000313" key="2">
    <source>
        <dbReference type="EMBL" id="KAF4620306.1"/>
    </source>
</evidence>
<protein>
    <recommendedName>
        <fullName evidence="4">BTB domain-containing protein</fullName>
    </recommendedName>
</protein>
<keyword evidence="3" id="KW-1185">Reference proteome</keyword>
<dbReference type="EMBL" id="JAACJL010000015">
    <property type="protein sequence ID" value="KAF4620306.1"/>
    <property type="molecule type" value="Genomic_DNA"/>
</dbReference>
<reference evidence="2 3" key="1">
    <citation type="submission" date="2019-12" db="EMBL/GenBank/DDBJ databases">
        <authorList>
            <person name="Floudas D."/>
            <person name="Bentzer J."/>
            <person name="Ahren D."/>
            <person name="Johansson T."/>
            <person name="Persson P."/>
            <person name="Tunlid A."/>
        </authorList>
    </citation>
    <scope>NUCLEOTIDE SEQUENCE [LARGE SCALE GENOMIC DNA]</scope>
    <source>
        <strain evidence="2 3">CBS 102.39</strain>
    </source>
</reference>
<organism evidence="2 3">
    <name type="scientific">Agrocybe pediades</name>
    <dbReference type="NCBI Taxonomy" id="84607"/>
    <lineage>
        <taxon>Eukaryota</taxon>
        <taxon>Fungi</taxon>
        <taxon>Dikarya</taxon>
        <taxon>Basidiomycota</taxon>
        <taxon>Agaricomycotina</taxon>
        <taxon>Agaricomycetes</taxon>
        <taxon>Agaricomycetidae</taxon>
        <taxon>Agaricales</taxon>
        <taxon>Agaricineae</taxon>
        <taxon>Strophariaceae</taxon>
        <taxon>Agrocybe</taxon>
    </lineage>
</organism>
<evidence type="ECO:0000256" key="1">
    <source>
        <dbReference type="SAM" id="MobiDB-lite"/>
    </source>
</evidence>
<proteinExistence type="predicted"/>
<dbReference type="AlphaFoldDB" id="A0A8H4VRM9"/>
<evidence type="ECO:0000313" key="3">
    <source>
        <dbReference type="Proteomes" id="UP000521872"/>
    </source>
</evidence>
<evidence type="ECO:0008006" key="4">
    <source>
        <dbReference type="Google" id="ProtNLM"/>
    </source>
</evidence>
<comment type="caution">
    <text evidence="2">The sequence shown here is derived from an EMBL/GenBank/DDBJ whole genome shotgun (WGS) entry which is preliminary data.</text>
</comment>
<feature type="region of interest" description="Disordered" evidence="1">
    <location>
        <begin position="16"/>
        <end position="37"/>
    </location>
</feature>